<evidence type="ECO:0000313" key="1">
    <source>
        <dbReference type="EMBL" id="KAI4331256.1"/>
    </source>
</evidence>
<evidence type="ECO:0000313" key="2">
    <source>
        <dbReference type="Proteomes" id="UP001057402"/>
    </source>
</evidence>
<dbReference type="Proteomes" id="UP001057402">
    <property type="component" value="Chromosome 8"/>
</dbReference>
<sequence length="691" mass="77248">MAAYRPFPPQQSFPPPSGQNPIPPQQHPPQPRPQFPQGWNFNSGAGTGSKSASNTGAGAGSVSASGPSYLPYNPPPPPVHDFPYQPPPPPPPESSYAPPPPPPPMMQPSQQPPMPMYYPSSQHQQMYSQYNSTQQAEPPPPPPLLPPPSSPPPPPPPQSKGGSILDRRAIIDSNRNHTSRERERGDDRRLPDMAGHRENSSNVNGNIGKPVETEEERRLRKKKEYEKQKLIMREKEKALGLSSSGKSHAHGPGHGHGHESLLGSRMGDRRASGTTQSQLLSTERIENRLKKPTTFLCKMKFRNELPEPSAQLKYMAFKKDPERFTRYTITSLEKIWRPELHVEPDLGIPLDLLDLSVYNPPKIKSALAPEDEELIRDDVVATPIKKDGIRKKDRPTDKGVSWLVKTQYISPVSLDSTKQSMTEKQAKELREKKGGLKILDSLNSRESQIKDIETSFEAAKSVPVHATNKNLYPIEVLPLLPDFERYEDQFVVASFDNAPTADSEVYSKLDISLRDEQEAKAIMKSYVATGSDPNKKEQFLGYMVPSADELSKDMLDPDEEISYTWVREYNWDVRGDDADDPSTYLVSFGDSKARYVPLPTKLNLRKKRASEGRSTDEVEHFPAPSGITVRQRPTVAAIELKDPEVATNSRGNASRLRTRHSDEEDGLESPEKFARVGYADQYSGDEDYMSD</sequence>
<keyword evidence="2" id="KW-1185">Reference proteome</keyword>
<dbReference type="EMBL" id="CM042887">
    <property type="protein sequence ID" value="KAI4331256.1"/>
    <property type="molecule type" value="Genomic_DNA"/>
</dbReference>
<protein>
    <submittedName>
        <fullName evidence="1">Uncharacterized protein</fullName>
    </submittedName>
</protein>
<gene>
    <name evidence="1" type="ORF">MLD38_029458</name>
</gene>
<name>A0ACB9N5M4_9MYRT</name>
<accession>A0ACB9N5M4</accession>
<comment type="caution">
    <text evidence="1">The sequence shown here is derived from an EMBL/GenBank/DDBJ whole genome shotgun (WGS) entry which is preliminary data.</text>
</comment>
<organism evidence="1 2">
    <name type="scientific">Melastoma candidum</name>
    <dbReference type="NCBI Taxonomy" id="119954"/>
    <lineage>
        <taxon>Eukaryota</taxon>
        <taxon>Viridiplantae</taxon>
        <taxon>Streptophyta</taxon>
        <taxon>Embryophyta</taxon>
        <taxon>Tracheophyta</taxon>
        <taxon>Spermatophyta</taxon>
        <taxon>Magnoliopsida</taxon>
        <taxon>eudicotyledons</taxon>
        <taxon>Gunneridae</taxon>
        <taxon>Pentapetalae</taxon>
        <taxon>rosids</taxon>
        <taxon>malvids</taxon>
        <taxon>Myrtales</taxon>
        <taxon>Melastomataceae</taxon>
        <taxon>Melastomatoideae</taxon>
        <taxon>Melastomateae</taxon>
        <taxon>Melastoma</taxon>
    </lineage>
</organism>
<proteinExistence type="predicted"/>
<reference evidence="2" key="1">
    <citation type="journal article" date="2023" name="Front. Plant Sci.">
        <title>Chromosomal-level genome assembly of Melastoma candidum provides insights into trichome evolution.</title>
        <authorList>
            <person name="Zhong Y."/>
            <person name="Wu W."/>
            <person name="Sun C."/>
            <person name="Zou P."/>
            <person name="Liu Y."/>
            <person name="Dai S."/>
            <person name="Zhou R."/>
        </authorList>
    </citation>
    <scope>NUCLEOTIDE SEQUENCE [LARGE SCALE GENOMIC DNA]</scope>
</reference>